<dbReference type="KEGG" id="sus:Acid_6327"/>
<dbReference type="GO" id="GO:0005506">
    <property type="term" value="F:iron ion binding"/>
    <property type="evidence" value="ECO:0007669"/>
    <property type="project" value="InterPro"/>
</dbReference>
<evidence type="ECO:0000256" key="3">
    <source>
        <dbReference type="ARBA" id="ARBA00022989"/>
    </source>
</evidence>
<name>Q01SW7_SOLUE</name>
<keyword evidence="4" id="KW-0560">Oxidoreductase</keyword>
<dbReference type="Pfam" id="PF04116">
    <property type="entry name" value="FA_hydroxylase"/>
    <property type="match status" value="1"/>
</dbReference>
<dbReference type="AlphaFoldDB" id="Q01SW7"/>
<dbReference type="GO" id="GO:0050479">
    <property type="term" value="F:glyceryl-ether monooxygenase activity"/>
    <property type="evidence" value="ECO:0007669"/>
    <property type="project" value="TreeGrafter"/>
</dbReference>
<evidence type="ECO:0000313" key="9">
    <source>
        <dbReference type="EMBL" id="ABJ87253.1"/>
    </source>
</evidence>
<feature type="domain" description="Fatty acid hydroxylase" evidence="8">
    <location>
        <begin position="89"/>
        <end position="230"/>
    </location>
</feature>
<protein>
    <submittedName>
        <fullName evidence="9">Sterol desaturase</fullName>
    </submittedName>
</protein>
<keyword evidence="2 7" id="KW-0812">Transmembrane</keyword>
<feature type="transmembrane region" description="Helical" evidence="7">
    <location>
        <begin position="138"/>
        <end position="155"/>
    </location>
</feature>
<keyword evidence="3 7" id="KW-1133">Transmembrane helix</keyword>
<dbReference type="STRING" id="234267.Acid_6327"/>
<dbReference type="EMBL" id="CP000473">
    <property type="protein sequence ID" value="ABJ87253.1"/>
    <property type="molecule type" value="Genomic_DNA"/>
</dbReference>
<keyword evidence="5" id="KW-0443">Lipid metabolism</keyword>
<evidence type="ECO:0000256" key="1">
    <source>
        <dbReference type="ARBA" id="ARBA00004127"/>
    </source>
</evidence>
<feature type="transmembrane region" description="Helical" evidence="7">
    <location>
        <begin position="167"/>
        <end position="186"/>
    </location>
</feature>
<feature type="transmembrane region" description="Helical" evidence="7">
    <location>
        <begin position="43"/>
        <end position="63"/>
    </location>
</feature>
<dbReference type="PANTHER" id="PTHR21624:SF1">
    <property type="entry name" value="ALKYLGLYCEROL MONOOXYGENASE"/>
    <property type="match status" value="1"/>
</dbReference>
<evidence type="ECO:0000259" key="8">
    <source>
        <dbReference type="Pfam" id="PF04116"/>
    </source>
</evidence>
<dbReference type="InterPro" id="IPR051689">
    <property type="entry name" value="Sterol_desaturase/TMEM195"/>
</dbReference>
<dbReference type="PANTHER" id="PTHR21624">
    <property type="entry name" value="STEROL DESATURASE-RELATED PROTEIN"/>
    <property type="match status" value="1"/>
</dbReference>
<dbReference type="GO" id="GO:0016020">
    <property type="term" value="C:membrane"/>
    <property type="evidence" value="ECO:0007669"/>
    <property type="project" value="GOC"/>
</dbReference>
<feature type="transmembrane region" description="Helical" evidence="7">
    <location>
        <begin position="84"/>
        <end position="103"/>
    </location>
</feature>
<accession>Q01SW7</accession>
<dbReference type="eggNOG" id="COG3000">
    <property type="taxonomic scope" value="Bacteria"/>
</dbReference>
<evidence type="ECO:0000256" key="5">
    <source>
        <dbReference type="ARBA" id="ARBA00023098"/>
    </source>
</evidence>
<evidence type="ECO:0000256" key="2">
    <source>
        <dbReference type="ARBA" id="ARBA00022692"/>
    </source>
</evidence>
<dbReference type="GO" id="GO:0006643">
    <property type="term" value="P:membrane lipid metabolic process"/>
    <property type="evidence" value="ECO:0007669"/>
    <property type="project" value="TreeGrafter"/>
</dbReference>
<dbReference type="HOGENOM" id="CLU_033631_3_1_0"/>
<evidence type="ECO:0000256" key="4">
    <source>
        <dbReference type="ARBA" id="ARBA00023002"/>
    </source>
</evidence>
<dbReference type="InParanoid" id="Q01SW7"/>
<dbReference type="GO" id="GO:0008610">
    <property type="term" value="P:lipid biosynthetic process"/>
    <property type="evidence" value="ECO:0007669"/>
    <property type="project" value="InterPro"/>
</dbReference>
<dbReference type="GO" id="GO:0012505">
    <property type="term" value="C:endomembrane system"/>
    <property type="evidence" value="ECO:0007669"/>
    <property type="project" value="UniProtKB-SubCell"/>
</dbReference>
<sequence length="275" mass="31830">MAVDVFRLCIWLVLLVLIFVPLERLWARHPQKVFRKAFATDLAYYFLNSLLPKLLLILPLSGIAWGLHHLEPNRLYSWLGQMPLLVRLAAAIIVGDFGSYWGHRWMHEVPVLWRFHAVHHSAEEMDWLVNTRAHPLDMVFTRFCGLFPVYVLGLAQPTGNKVDMVPVLLAIVGTIWSFIIHANVGWRFGWLEYLVSTPAFHHWHHTKDGPEYINKNYAAMLPWLDQWFGTFYLPETAWPLRYGTDTRMAPGLAGQLLQPFAGTPAEQEVLQRLQN</sequence>
<keyword evidence="6 7" id="KW-0472">Membrane</keyword>
<proteinExistence type="predicted"/>
<comment type="subcellular location">
    <subcellularLocation>
        <location evidence="1">Endomembrane system</location>
        <topology evidence="1">Multi-pass membrane protein</topology>
    </subcellularLocation>
</comment>
<organism evidence="9">
    <name type="scientific">Solibacter usitatus (strain Ellin6076)</name>
    <dbReference type="NCBI Taxonomy" id="234267"/>
    <lineage>
        <taxon>Bacteria</taxon>
        <taxon>Pseudomonadati</taxon>
        <taxon>Acidobacteriota</taxon>
        <taxon>Terriglobia</taxon>
        <taxon>Bryobacterales</taxon>
        <taxon>Solibacteraceae</taxon>
        <taxon>Candidatus Solibacter</taxon>
    </lineage>
</organism>
<evidence type="ECO:0000256" key="6">
    <source>
        <dbReference type="ARBA" id="ARBA00023136"/>
    </source>
</evidence>
<dbReference type="InterPro" id="IPR006694">
    <property type="entry name" value="Fatty_acid_hydroxylase"/>
</dbReference>
<gene>
    <name evidence="9" type="ordered locus">Acid_6327</name>
</gene>
<reference evidence="9" key="1">
    <citation type="submission" date="2006-10" db="EMBL/GenBank/DDBJ databases">
        <title>Complete sequence of Solibacter usitatus Ellin6076.</title>
        <authorList>
            <consortium name="US DOE Joint Genome Institute"/>
            <person name="Copeland A."/>
            <person name="Lucas S."/>
            <person name="Lapidus A."/>
            <person name="Barry K."/>
            <person name="Detter J.C."/>
            <person name="Glavina del Rio T."/>
            <person name="Hammon N."/>
            <person name="Israni S."/>
            <person name="Dalin E."/>
            <person name="Tice H."/>
            <person name="Pitluck S."/>
            <person name="Thompson L.S."/>
            <person name="Brettin T."/>
            <person name="Bruce D."/>
            <person name="Han C."/>
            <person name="Tapia R."/>
            <person name="Gilna P."/>
            <person name="Schmutz J."/>
            <person name="Larimer F."/>
            <person name="Land M."/>
            <person name="Hauser L."/>
            <person name="Kyrpides N."/>
            <person name="Mikhailova N."/>
            <person name="Janssen P.H."/>
            <person name="Kuske C.R."/>
            <person name="Richardson P."/>
        </authorList>
    </citation>
    <scope>NUCLEOTIDE SEQUENCE</scope>
    <source>
        <strain evidence="9">Ellin6076</strain>
    </source>
</reference>
<evidence type="ECO:0000256" key="7">
    <source>
        <dbReference type="SAM" id="Phobius"/>
    </source>
</evidence>